<dbReference type="EMBL" id="VTPS01000003">
    <property type="protein sequence ID" value="TZE82940.1"/>
    <property type="molecule type" value="Genomic_DNA"/>
</dbReference>
<dbReference type="InterPro" id="IPR036388">
    <property type="entry name" value="WH-like_DNA-bd_sf"/>
</dbReference>
<dbReference type="PANTHER" id="PTHR30185:SF18">
    <property type="entry name" value="TRANSCRIPTIONAL REGULATOR MTLR"/>
    <property type="match status" value="1"/>
</dbReference>
<evidence type="ECO:0000313" key="7">
    <source>
        <dbReference type="EMBL" id="TZE82940.1"/>
    </source>
</evidence>
<keyword evidence="3" id="KW-0805">Transcription regulation</keyword>
<dbReference type="Pfam" id="PF08279">
    <property type="entry name" value="HTH_11"/>
    <property type="match status" value="1"/>
</dbReference>
<dbReference type="InterPro" id="IPR001034">
    <property type="entry name" value="DeoR_HTH"/>
</dbReference>
<dbReference type="InterPro" id="IPR018356">
    <property type="entry name" value="Tscrpt_reg_HTH_DeoR_CS"/>
</dbReference>
<keyword evidence="1" id="KW-0808">Transferase</keyword>
<dbReference type="AlphaFoldDB" id="A0A5D8QE14"/>
<keyword evidence="5" id="KW-0804">Transcription</keyword>
<feature type="domain" description="HTH deoR-type" evidence="6">
    <location>
        <begin position="6"/>
        <end position="63"/>
    </location>
</feature>
<keyword evidence="2" id="KW-0677">Repeat</keyword>
<name>A0A5D8QE14_9THEO</name>
<dbReference type="InterPro" id="IPR036634">
    <property type="entry name" value="PRD_sf"/>
</dbReference>
<evidence type="ECO:0000256" key="2">
    <source>
        <dbReference type="ARBA" id="ARBA00022737"/>
    </source>
</evidence>
<reference evidence="7 8" key="1">
    <citation type="submission" date="2019-08" db="EMBL/GenBank/DDBJ databases">
        <title>Calorimonas adulescens gen. nov., sp. nov., an anaerobic thermophilic bacterium from Sakhalin hot spring.</title>
        <authorList>
            <person name="Khomyakova M.A."/>
            <person name="Merkel A.Y."/>
            <person name="Novikov A."/>
            <person name="Bonch-Osmolovskaya E.A."/>
            <person name="Slobodkin A.I."/>
        </authorList>
    </citation>
    <scope>NUCLEOTIDE SEQUENCE [LARGE SCALE GENOMIC DNA]</scope>
    <source>
        <strain evidence="7 8">A05MB</strain>
    </source>
</reference>
<dbReference type="Gene3D" id="3.40.50.2300">
    <property type="match status" value="1"/>
</dbReference>
<dbReference type="RefSeq" id="WP_149544497.1">
    <property type="nucleotide sequence ID" value="NZ_VTPS01000003.1"/>
</dbReference>
<dbReference type="SMART" id="SM00420">
    <property type="entry name" value="HTH_DEOR"/>
    <property type="match status" value="1"/>
</dbReference>
<evidence type="ECO:0000313" key="8">
    <source>
        <dbReference type="Proteomes" id="UP000322976"/>
    </source>
</evidence>
<comment type="caution">
    <text evidence="7">The sequence shown here is derived from an EMBL/GenBank/DDBJ whole genome shotgun (WGS) entry which is preliminary data.</text>
</comment>
<dbReference type="Gene3D" id="1.10.1790.10">
    <property type="entry name" value="PRD domain"/>
    <property type="match status" value="2"/>
</dbReference>
<dbReference type="InterPro" id="IPR002178">
    <property type="entry name" value="PTS_EIIA_type-2_dom"/>
</dbReference>
<dbReference type="InterPro" id="IPR013196">
    <property type="entry name" value="HTH_11"/>
</dbReference>
<keyword evidence="4" id="KW-0238">DNA-binding</keyword>
<dbReference type="Pfam" id="PF00874">
    <property type="entry name" value="PRD"/>
    <property type="match status" value="2"/>
</dbReference>
<dbReference type="InterPro" id="IPR036390">
    <property type="entry name" value="WH_DNA-bd_sf"/>
</dbReference>
<dbReference type="PANTHER" id="PTHR30185">
    <property type="entry name" value="CRYPTIC BETA-GLUCOSIDE BGL OPERON ANTITERMINATOR"/>
    <property type="match status" value="1"/>
</dbReference>
<evidence type="ECO:0000259" key="6">
    <source>
        <dbReference type="SMART" id="SM00420"/>
    </source>
</evidence>
<dbReference type="Gene3D" id="1.10.10.10">
    <property type="entry name" value="Winged helix-like DNA-binding domain superfamily/Winged helix DNA-binding domain"/>
    <property type="match status" value="1"/>
</dbReference>
<sequence length="668" mass="76179">MELTSRQQYILKQIARDNNMDMDEISKALGVSERTIRRDLDDIREYLSTFNVGLKVDSGRVTLSGSRRDIENSLKNLGKLPQLWILNPREREIYIALELLRSNGPIKMAYFSHKLNVVEGSISIYLDRLERWFKQRNLNLIRRRGYGVEVSGNEKDKREALVELLYDFVPAGNMIYMMENRINGGYGDILNHWFHMEDIKKAKAILKEELREMDPPLDEASFYGFLLHVILSVDRAKKGKTVCVERKDELADSREYRIVKKILRRLLPEDLIKEDEEVYLALHLKGAKLQLTEDSKLLPLGITTMELAYSMARGVGDAIGIPIENDRNLISGLAQHLEPAIYRVSIGLAIRNPLLAQIKERYRELFSIVSGVTERIFKPYGYEMPEEELGYITMHMGAAIERWNYERGRLRVRIVCPNGIGSAELLAGRIRKELPELKIMGISPVEGIKEADYDILISTVPLNTTERHVVVSPFLSAADIENIREYISHSDINYTNMSYDESEDTLSVDYEVSVKADEILRNITLESINPENLVEMVGIIAETARDAGICNDTEKVKRVILEREKLGSVALPGEMFALIHGRSEAVFKSYVGIFRLVKPLNMKSIGFNVERVSTVLVMLASAREEPEVIALLGRISSALIEDDKFLNVLKMGDIKEIREAILNVFNKK</sequence>
<dbReference type="GO" id="GO:0009401">
    <property type="term" value="P:phosphoenolpyruvate-dependent sugar phosphotransferase system"/>
    <property type="evidence" value="ECO:0007669"/>
    <property type="project" value="InterPro"/>
</dbReference>
<dbReference type="Gene3D" id="3.40.930.10">
    <property type="entry name" value="Mannitol-specific EII, Chain A"/>
    <property type="match status" value="1"/>
</dbReference>
<dbReference type="PROSITE" id="PS00894">
    <property type="entry name" value="HTH_DEOR_1"/>
    <property type="match status" value="1"/>
</dbReference>
<dbReference type="SUPFAM" id="SSF46785">
    <property type="entry name" value="Winged helix' DNA-binding domain"/>
    <property type="match status" value="1"/>
</dbReference>
<keyword evidence="8" id="KW-1185">Reference proteome</keyword>
<dbReference type="Proteomes" id="UP000322976">
    <property type="component" value="Unassembled WGS sequence"/>
</dbReference>
<dbReference type="SUPFAM" id="SSF52794">
    <property type="entry name" value="PTS system IIB component-like"/>
    <property type="match status" value="1"/>
</dbReference>
<dbReference type="GO" id="GO:0003677">
    <property type="term" value="F:DNA binding"/>
    <property type="evidence" value="ECO:0007669"/>
    <property type="project" value="UniProtKB-KW"/>
</dbReference>
<organism evidence="7 8">
    <name type="scientific">Calorimonas adulescens</name>
    <dbReference type="NCBI Taxonomy" id="2606906"/>
    <lineage>
        <taxon>Bacteria</taxon>
        <taxon>Bacillati</taxon>
        <taxon>Bacillota</taxon>
        <taxon>Clostridia</taxon>
        <taxon>Thermoanaerobacterales</taxon>
        <taxon>Thermoanaerobacteraceae</taxon>
        <taxon>Calorimonas</taxon>
    </lineage>
</organism>
<dbReference type="InterPro" id="IPR011608">
    <property type="entry name" value="PRD"/>
</dbReference>
<evidence type="ECO:0000256" key="1">
    <source>
        <dbReference type="ARBA" id="ARBA00022679"/>
    </source>
</evidence>
<dbReference type="GO" id="GO:0003700">
    <property type="term" value="F:DNA-binding transcription factor activity"/>
    <property type="evidence" value="ECO:0007669"/>
    <property type="project" value="InterPro"/>
</dbReference>
<evidence type="ECO:0000256" key="5">
    <source>
        <dbReference type="ARBA" id="ARBA00023163"/>
    </source>
</evidence>
<dbReference type="SUPFAM" id="SSF55804">
    <property type="entry name" value="Phoshotransferase/anion transport protein"/>
    <property type="match status" value="1"/>
</dbReference>
<proteinExistence type="predicted"/>
<evidence type="ECO:0000256" key="4">
    <source>
        <dbReference type="ARBA" id="ARBA00023125"/>
    </source>
</evidence>
<accession>A0A5D8QE14</accession>
<dbReference type="InterPro" id="IPR036095">
    <property type="entry name" value="PTS_EIIB-like_sf"/>
</dbReference>
<dbReference type="CDD" id="cd05568">
    <property type="entry name" value="PTS_IIB_bgl_like"/>
    <property type="match status" value="1"/>
</dbReference>
<dbReference type="SUPFAM" id="SSF63520">
    <property type="entry name" value="PTS-regulatory domain, PRD"/>
    <property type="match status" value="2"/>
</dbReference>
<dbReference type="Pfam" id="PF00359">
    <property type="entry name" value="PTS_EIIA_2"/>
    <property type="match status" value="1"/>
</dbReference>
<protein>
    <submittedName>
        <fullName evidence="7">BglG family transcription antiterminator</fullName>
    </submittedName>
</protein>
<dbReference type="InterPro" id="IPR050661">
    <property type="entry name" value="BglG_antiterminators"/>
</dbReference>
<gene>
    <name evidence="7" type="ORF">FWJ32_03030</name>
</gene>
<dbReference type="GO" id="GO:0008982">
    <property type="term" value="F:protein-N(PI)-phosphohistidine-sugar phosphotransferase activity"/>
    <property type="evidence" value="ECO:0007669"/>
    <property type="project" value="InterPro"/>
</dbReference>
<evidence type="ECO:0000256" key="3">
    <source>
        <dbReference type="ARBA" id="ARBA00023015"/>
    </source>
</evidence>
<dbReference type="InterPro" id="IPR016152">
    <property type="entry name" value="PTrfase/Anion_transptr"/>
</dbReference>